<name>B1TEB7_9BURK</name>
<organism evidence="1 2">
    <name type="scientific">Burkholderia ambifaria MEX-5</name>
    <dbReference type="NCBI Taxonomy" id="396597"/>
    <lineage>
        <taxon>Bacteria</taxon>
        <taxon>Pseudomonadati</taxon>
        <taxon>Pseudomonadota</taxon>
        <taxon>Betaproteobacteria</taxon>
        <taxon>Burkholderiales</taxon>
        <taxon>Burkholderiaceae</taxon>
        <taxon>Burkholderia</taxon>
        <taxon>Burkholderia cepacia complex</taxon>
    </lineage>
</organism>
<dbReference type="GO" id="GO:0016787">
    <property type="term" value="F:hydrolase activity"/>
    <property type="evidence" value="ECO:0007669"/>
    <property type="project" value="UniProtKB-KW"/>
</dbReference>
<evidence type="ECO:0000313" key="1">
    <source>
        <dbReference type="EMBL" id="EDT38085.1"/>
    </source>
</evidence>
<dbReference type="RefSeq" id="WP_006761874.1">
    <property type="nucleotide sequence ID" value="NZ_ABLK01000333.1"/>
</dbReference>
<dbReference type="SUPFAM" id="SSF53474">
    <property type="entry name" value="alpha/beta-Hydrolases"/>
    <property type="match status" value="1"/>
</dbReference>
<protein>
    <submittedName>
        <fullName evidence="1">Alpha/beta hydrolase fold</fullName>
    </submittedName>
</protein>
<keyword evidence="1" id="KW-0378">Hydrolase</keyword>
<accession>B1TEB7</accession>
<dbReference type="PATRIC" id="fig|396597.7.peg.1351"/>
<dbReference type="Proteomes" id="UP000004814">
    <property type="component" value="Unassembled WGS sequence"/>
</dbReference>
<sequence length="82" mass="8830">MGDVFDSCHALQGGNPDGQPTIVLYGFPDHPPTAKLFLAELGRRGRHVVTPDFAVTRPRYPITAGPFDFAALAGDVLVPIDR</sequence>
<evidence type="ECO:0000313" key="2">
    <source>
        <dbReference type="Proteomes" id="UP000004814"/>
    </source>
</evidence>
<dbReference type="EMBL" id="ABLK01000333">
    <property type="protein sequence ID" value="EDT38085.1"/>
    <property type="molecule type" value="Genomic_DNA"/>
</dbReference>
<dbReference type="InterPro" id="IPR029058">
    <property type="entry name" value="AB_hydrolase_fold"/>
</dbReference>
<comment type="caution">
    <text evidence="1">The sequence shown here is derived from an EMBL/GenBank/DDBJ whole genome shotgun (WGS) entry which is preliminary data.</text>
</comment>
<dbReference type="AlphaFoldDB" id="B1TEB7"/>
<reference evidence="1 2" key="1">
    <citation type="submission" date="2008-03" db="EMBL/GenBank/DDBJ databases">
        <title>Sequencing of the draft genome and assembly of Burkholderia ambifaria MEX-5.</title>
        <authorList>
            <consortium name="US DOE Joint Genome Institute (JGI-PGF)"/>
            <person name="Copeland A."/>
            <person name="Lucas S."/>
            <person name="Lapidus A."/>
            <person name="Glavina del Rio T."/>
            <person name="Dalin E."/>
            <person name="Tice H."/>
            <person name="Bruce D."/>
            <person name="Goodwin L."/>
            <person name="Pitluck S."/>
            <person name="Larimer F."/>
            <person name="Land M.L."/>
            <person name="Hauser L."/>
            <person name="Tiedje J."/>
            <person name="Richardson P."/>
        </authorList>
    </citation>
    <scope>NUCLEOTIDE SEQUENCE [LARGE SCALE GENOMIC DNA]</scope>
    <source>
        <strain evidence="1 2">MEX-5</strain>
    </source>
</reference>
<proteinExistence type="predicted"/>
<gene>
    <name evidence="1" type="ORF">BamMEX5DRAFT_6133</name>
</gene>